<organism evidence="1 2">
    <name type="scientific">Citrifermentans bremense</name>
    <dbReference type="NCBI Taxonomy" id="60035"/>
    <lineage>
        <taxon>Bacteria</taxon>
        <taxon>Pseudomonadati</taxon>
        <taxon>Thermodesulfobacteriota</taxon>
        <taxon>Desulfuromonadia</taxon>
        <taxon>Geobacterales</taxon>
        <taxon>Geobacteraceae</taxon>
        <taxon>Citrifermentans</taxon>
    </lineage>
</organism>
<dbReference type="KEGG" id="gbn:GEOBRER4_20540"/>
<evidence type="ECO:0000313" key="1">
    <source>
        <dbReference type="EMBL" id="BCG47304.1"/>
    </source>
</evidence>
<dbReference type="RefSeq" id="WP_185242236.1">
    <property type="nucleotide sequence ID" value="NZ_AP023213.1"/>
</dbReference>
<protein>
    <submittedName>
        <fullName evidence="1">Uncharacterized protein</fullName>
    </submittedName>
</protein>
<dbReference type="AlphaFoldDB" id="A0A6S6M6F7"/>
<accession>A0A6S6M6F7</accession>
<evidence type="ECO:0000313" key="2">
    <source>
        <dbReference type="Proteomes" id="UP000515472"/>
    </source>
</evidence>
<reference evidence="1 2" key="1">
    <citation type="submission" date="2020-06" db="EMBL/GenBank/DDBJ databases">
        <title>Interaction of electrochemicaly active bacteria, Geobacter bremensis R4 on different carbon anode.</title>
        <authorList>
            <person name="Meng L."/>
            <person name="Yoshida N."/>
        </authorList>
    </citation>
    <scope>NUCLEOTIDE SEQUENCE [LARGE SCALE GENOMIC DNA]</scope>
    <source>
        <strain evidence="1 2">R4</strain>
    </source>
</reference>
<dbReference type="EMBL" id="AP023213">
    <property type="protein sequence ID" value="BCG47304.1"/>
    <property type="molecule type" value="Genomic_DNA"/>
</dbReference>
<gene>
    <name evidence="1" type="ORF">GEOBRER4_n2133</name>
</gene>
<keyword evidence="2" id="KW-1185">Reference proteome</keyword>
<proteinExistence type="predicted"/>
<name>A0A6S6M6F7_9BACT</name>
<dbReference type="Proteomes" id="UP000515472">
    <property type="component" value="Chromosome"/>
</dbReference>
<sequence>MPVLRYEHVHQIKFTAVGARTIGDLIQNFEENLALFKRWEEKGIKLDPHGVGSSYAIFYTHDEQVAREEGFERIRTESGNPLPRR</sequence>